<accession>A0A0P0FD19</accession>
<organism evidence="4 9">
    <name type="scientific">Bacteroides thetaiotaomicron</name>
    <dbReference type="NCBI Taxonomy" id="818"/>
    <lineage>
        <taxon>Bacteria</taxon>
        <taxon>Pseudomonadati</taxon>
        <taxon>Bacteroidota</taxon>
        <taxon>Bacteroidia</taxon>
        <taxon>Bacteroidales</taxon>
        <taxon>Bacteroidaceae</taxon>
        <taxon>Bacteroides</taxon>
    </lineage>
</organism>
<accession>C6IL40</accession>
<keyword evidence="1" id="KW-1133">Transmembrane helix</keyword>
<dbReference type="EMBL" id="QSJP01000006">
    <property type="protein sequence ID" value="RHD88761.1"/>
    <property type="molecule type" value="Genomic_DNA"/>
</dbReference>
<dbReference type="InterPro" id="IPR007401">
    <property type="entry name" value="DUF454"/>
</dbReference>
<evidence type="ECO:0000313" key="9">
    <source>
        <dbReference type="Proteomes" id="UP000436858"/>
    </source>
</evidence>
<dbReference type="EMBL" id="WCSB01000002">
    <property type="protein sequence ID" value="KAB4454966.1"/>
    <property type="molecule type" value="Genomic_DNA"/>
</dbReference>
<feature type="transmembrane region" description="Helical" evidence="1">
    <location>
        <begin position="74"/>
        <end position="93"/>
    </location>
</feature>
<dbReference type="GeneID" id="60925628"/>
<name>A0A0P0FD19_BACT4</name>
<evidence type="ECO:0000313" key="5">
    <source>
        <dbReference type="EMBL" id="MBS5411884.1"/>
    </source>
</evidence>
<feature type="transmembrane region" description="Helical" evidence="1">
    <location>
        <begin position="6"/>
        <end position="39"/>
    </location>
</feature>
<evidence type="ECO:0000313" key="10">
    <source>
        <dbReference type="Proteomes" id="UP000440614"/>
    </source>
</evidence>
<reference evidence="7 8" key="1">
    <citation type="submission" date="2018-08" db="EMBL/GenBank/DDBJ databases">
        <title>A genome reference for cultivated species of the human gut microbiota.</title>
        <authorList>
            <person name="Zou Y."/>
            <person name="Xue W."/>
            <person name="Luo G."/>
        </authorList>
    </citation>
    <scope>NUCLEOTIDE SEQUENCE [LARGE SCALE GENOMIC DNA]</scope>
    <source>
        <strain evidence="7 8">AM30-26</strain>
    </source>
</reference>
<dbReference type="OMA" id="SPRFHDW"/>
<dbReference type="PANTHER" id="PTHR35813">
    <property type="entry name" value="INNER MEMBRANE PROTEIN YBAN"/>
    <property type="match status" value="1"/>
</dbReference>
<reference evidence="6" key="4">
    <citation type="submission" date="2022-10" db="EMBL/GenBank/DDBJ databases">
        <title>Human gut microbiome strain richness.</title>
        <authorList>
            <person name="Chen-Liaw A."/>
        </authorList>
    </citation>
    <scope>NUCLEOTIDE SEQUENCE</scope>
    <source>
        <strain evidence="6">1001283st1_A3_1001283B150304_161114</strain>
    </source>
</reference>
<evidence type="ECO:0000313" key="7">
    <source>
        <dbReference type="EMBL" id="RHD88761.1"/>
    </source>
</evidence>
<dbReference type="Pfam" id="PF04304">
    <property type="entry name" value="DUF454"/>
    <property type="match status" value="1"/>
</dbReference>
<proteinExistence type="predicted"/>
<dbReference type="PIRSF" id="PIRSF016789">
    <property type="entry name" value="DUF454"/>
    <property type="match status" value="1"/>
</dbReference>
<evidence type="ECO:0000313" key="6">
    <source>
        <dbReference type="EMBL" id="MDC2236207.1"/>
    </source>
</evidence>
<dbReference type="EMBL" id="WCSY01000036">
    <property type="protein sequence ID" value="KAB4305542.1"/>
    <property type="molecule type" value="Genomic_DNA"/>
</dbReference>
<dbReference type="Proteomes" id="UP000284785">
    <property type="component" value="Unassembled WGS sequence"/>
</dbReference>
<dbReference type="KEGG" id="btho:Btheta7330_03634"/>
<evidence type="ECO:0000313" key="11">
    <source>
        <dbReference type="Proteomes" id="UP000460317"/>
    </source>
</evidence>
<keyword evidence="1" id="KW-0472">Membrane</keyword>
<reference evidence="5" key="3">
    <citation type="submission" date="2021-02" db="EMBL/GenBank/DDBJ databases">
        <title>Infant gut strain persistence is associated with maternal origin, phylogeny, and functional potential including surface adhesion and iron acquisition.</title>
        <authorList>
            <person name="Lou Y.C."/>
        </authorList>
    </citation>
    <scope>NUCLEOTIDE SEQUENCE</scope>
    <source>
        <strain evidence="5">L3_082_243G1_dasL3_082_243G1_maxbin2.maxbin.015s ta_sub</strain>
    </source>
</reference>
<gene>
    <name evidence="7" type="ORF">DW780_08380</name>
    <name evidence="4" type="ORF">GAN91_18190</name>
    <name evidence="3" type="ORF">GAN93_04760</name>
    <name evidence="2" type="ORF">GAO51_25885</name>
    <name evidence="5" type="ORF">KHY35_14425</name>
    <name evidence="6" type="ORF">PO127_10665</name>
</gene>
<dbReference type="Proteomes" id="UP000440614">
    <property type="component" value="Unassembled WGS sequence"/>
</dbReference>
<evidence type="ECO:0000313" key="3">
    <source>
        <dbReference type="EMBL" id="KAB4454966.1"/>
    </source>
</evidence>
<dbReference type="Proteomes" id="UP000782901">
    <property type="component" value="Unassembled WGS sequence"/>
</dbReference>
<evidence type="ECO:0000256" key="1">
    <source>
        <dbReference type="SAM" id="Phobius"/>
    </source>
</evidence>
<dbReference type="EMBL" id="JAGZEE010000020">
    <property type="protein sequence ID" value="MBS5411884.1"/>
    <property type="molecule type" value="Genomic_DNA"/>
</dbReference>
<evidence type="ECO:0000313" key="8">
    <source>
        <dbReference type="Proteomes" id="UP000284785"/>
    </source>
</evidence>
<dbReference type="Proteomes" id="UP000460317">
    <property type="component" value="Unassembled WGS sequence"/>
</dbReference>
<reference evidence="9 10" key="2">
    <citation type="journal article" date="2019" name="Nat. Med.">
        <title>A library of human gut bacterial isolates paired with longitudinal multiomics data enables mechanistic microbiome research.</title>
        <authorList>
            <person name="Poyet M."/>
            <person name="Groussin M."/>
            <person name="Gibbons S.M."/>
            <person name="Avila-Pacheco J."/>
            <person name="Jiang X."/>
            <person name="Kearney S.M."/>
            <person name="Perrotta A.R."/>
            <person name="Berdy B."/>
            <person name="Zhao S."/>
            <person name="Lieberman T.D."/>
            <person name="Swanson P.K."/>
            <person name="Smith M."/>
            <person name="Roesemann S."/>
            <person name="Alexander J.E."/>
            <person name="Rich S.A."/>
            <person name="Livny J."/>
            <person name="Vlamakis H."/>
            <person name="Clish C."/>
            <person name="Bullock K."/>
            <person name="Deik A."/>
            <person name="Scott J."/>
            <person name="Pierce K.A."/>
            <person name="Xavier R.J."/>
            <person name="Alm E.J."/>
        </authorList>
    </citation>
    <scope>NUCLEOTIDE SEQUENCE [LARGE SCALE GENOMIC DNA]</scope>
    <source>
        <strain evidence="4 9">BIOML-A162</strain>
        <strain evidence="3 11">BIOML-A165</strain>
        <strain evidence="2 10">BIOML-A188</strain>
    </source>
</reference>
<keyword evidence="1" id="KW-0812">Transmembrane</keyword>
<evidence type="ECO:0000313" key="2">
    <source>
        <dbReference type="EMBL" id="KAB4305542.1"/>
    </source>
</evidence>
<evidence type="ECO:0000313" key="4">
    <source>
        <dbReference type="EMBL" id="KAB4479576.1"/>
    </source>
</evidence>
<dbReference type="EMBL" id="WCRY01000018">
    <property type="protein sequence ID" value="KAB4479576.1"/>
    <property type="molecule type" value="Genomic_DNA"/>
</dbReference>
<dbReference type="GO" id="GO:0005886">
    <property type="term" value="C:plasma membrane"/>
    <property type="evidence" value="ECO:0007669"/>
    <property type="project" value="TreeGrafter"/>
</dbReference>
<comment type="caution">
    <text evidence="4">The sequence shown here is derived from an EMBL/GenBank/DDBJ whole genome shotgun (WGS) entry which is preliminary data.</text>
</comment>
<dbReference type="Proteomes" id="UP001217776">
    <property type="component" value="Unassembled WGS sequence"/>
</dbReference>
<dbReference type="PANTHER" id="PTHR35813:SF1">
    <property type="entry name" value="INNER MEMBRANE PROTEIN YBAN"/>
    <property type="match status" value="1"/>
</dbReference>
<dbReference type="AlphaFoldDB" id="A0A0P0FD19"/>
<protein>
    <submittedName>
        <fullName evidence="4">DUF454 domain-containing protein</fullName>
    </submittedName>
    <submittedName>
        <fullName evidence="5">YbaN family protein</fullName>
    </submittedName>
</protein>
<dbReference type="Proteomes" id="UP000436858">
    <property type="component" value="Unassembled WGS sequence"/>
</dbReference>
<dbReference type="EMBL" id="JAQNVG010000014">
    <property type="protein sequence ID" value="MDC2236207.1"/>
    <property type="molecule type" value="Genomic_DNA"/>
</dbReference>
<dbReference type="RefSeq" id="WP_008764611.1">
    <property type="nucleotide sequence ID" value="NZ_BAABXH010000002.1"/>
</dbReference>
<sequence length="119" mass="13625">MKTLYIVLGSISLGLGILGIFLPLLPTTPFLLLTAALYFKGSPRLYNWLLNHRHFGPYIRNFRENKAIPLRAKIISLVLMWGTMLYCIFFLIPFLWVKILLGLIAAGVTYHILSFKTLK</sequence>